<feature type="signal peptide" evidence="2">
    <location>
        <begin position="1"/>
        <end position="22"/>
    </location>
</feature>
<keyword evidence="2" id="KW-0732">Signal</keyword>
<organism evidence="3 4">
    <name type="scientific">Tahibacter harae</name>
    <dbReference type="NCBI Taxonomy" id="2963937"/>
    <lineage>
        <taxon>Bacteria</taxon>
        <taxon>Pseudomonadati</taxon>
        <taxon>Pseudomonadota</taxon>
        <taxon>Gammaproteobacteria</taxon>
        <taxon>Lysobacterales</taxon>
        <taxon>Rhodanobacteraceae</taxon>
        <taxon>Tahibacter</taxon>
    </lineage>
</organism>
<comment type="caution">
    <text evidence="3">The sequence shown here is derived from an EMBL/GenBank/DDBJ whole genome shotgun (WGS) entry which is preliminary data.</text>
</comment>
<protein>
    <submittedName>
        <fullName evidence="3">Uncharacterized protein</fullName>
    </submittedName>
</protein>
<evidence type="ECO:0000313" key="4">
    <source>
        <dbReference type="Proteomes" id="UP001165498"/>
    </source>
</evidence>
<evidence type="ECO:0000256" key="2">
    <source>
        <dbReference type="SAM" id="SignalP"/>
    </source>
</evidence>
<proteinExistence type="predicted"/>
<gene>
    <name evidence="3" type="ORF">NM961_15265</name>
</gene>
<dbReference type="Proteomes" id="UP001165498">
    <property type="component" value="Unassembled WGS sequence"/>
</dbReference>
<keyword evidence="4" id="KW-1185">Reference proteome</keyword>
<accession>A0ABT1QUW7</accession>
<evidence type="ECO:0000313" key="3">
    <source>
        <dbReference type="EMBL" id="MCQ4166080.1"/>
    </source>
</evidence>
<dbReference type="EMBL" id="JANFQO010000014">
    <property type="protein sequence ID" value="MCQ4166080.1"/>
    <property type="molecule type" value="Genomic_DNA"/>
</dbReference>
<name>A0ABT1QUW7_9GAMM</name>
<reference evidence="3" key="1">
    <citation type="submission" date="2022-07" db="EMBL/GenBank/DDBJ databases">
        <title>Tahibacter sp., a new gammaproteobacterium isolated from the silt sample collected at pig farm.</title>
        <authorList>
            <person name="Chen H."/>
        </authorList>
    </citation>
    <scope>NUCLEOTIDE SEQUENCE</scope>
    <source>
        <strain evidence="3">P2K</strain>
    </source>
</reference>
<feature type="chain" id="PRO_5045997259" evidence="2">
    <location>
        <begin position="23"/>
        <end position="161"/>
    </location>
</feature>
<feature type="region of interest" description="Disordered" evidence="1">
    <location>
        <begin position="140"/>
        <end position="161"/>
    </location>
</feature>
<sequence length="161" mass="18346">MKRIAKFAVVAFSLFLSFNVCAAEKKLDPALQATNKEKFEDQSAAIRQQMKTGGRWEFVNAQERGQVEARLDEIAGLMAKVNTVEELSEDDRLKMYVAQEDVNAILTKKDGRRLICESTAPTGSNRKVKVCITYAERERNRKATSDQIFRNKRDGDNLQRK</sequence>
<evidence type="ECO:0000256" key="1">
    <source>
        <dbReference type="SAM" id="MobiDB-lite"/>
    </source>
</evidence>
<dbReference type="RefSeq" id="WP_255915270.1">
    <property type="nucleotide sequence ID" value="NZ_JANFQO010000014.1"/>
</dbReference>